<keyword evidence="3 6" id="KW-0597">Phosphoprotein</keyword>
<gene>
    <name evidence="12" type="ORF">SAMN05421720_10931</name>
</gene>
<proteinExistence type="predicted"/>
<dbReference type="EC" id="2.7.13.3" evidence="2"/>
<feature type="domain" description="PAS" evidence="10">
    <location>
        <begin position="129"/>
        <end position="199"/>
    </location>
</feature>
<evidence type="ECO:0000259" key="10">
    <source>
        <dbReference type="PROSITE" id="PS50112"/>
    </source>
</evidence>
<evidence type="ECO:0000256" key="7">
    <source>
        <dbReference type="SAM" id="MobiDB-lite"/>
    </source>
</evidence>
<dbReference type="Pfam" id="PF00512">
    <property type="entry name" value="HisKA"/>
    <property type="match status" value="1"/>
</dbReference>
<dbReference type="SMART" id="SM00091">
    <property type="entry name" value="PAS"/>
    <property type="match status" value="3"/>
</dbReference>
<dbReference type="AlphaFoldDB" id="A0A1G7EEJ4"/>
<dbReference type="InterPro" id="IPR011006">
    <property type="entry name" value="CheY-like_superfamily"/>
</dbReference>
<dbReference type="PRINTS" id="PR00344">
    <property type="entry name" value="BCTRLSENSOR"/>
</dbReference>
<dbReference type="PROSITE" id="PS50109">
    <property type="entry name" value="HIS_KIN"/>
    <property type="match status" value="1"/>
</dbReference>
<dbReference type="SMART" id="SM00086">
    <property type="entry name" value="PAC"/>
    <property type="match status" value="2"/>
</dbReference>
<feature type="domain" description="PAS" evidence="10">
    <location>
        <begin position="256"/>
        <end position="326"/>
    </location>
</feature>
<dbReference type="SUPFAM" id="SSF52172">
    <property type="entry name" value="CheY-like"/>
    <property type="match status" value="1"/>
</dbReference>
<dbReference type="Proteomes" id="UP000199412">
    <property type="component" value="Unassembled WGS sequence"/>
</dbReference>
<feature type="domain" description="Response regulatory" evidence="9">
    <location>
        <begin position="656"/>
        <end position="774"/>
    </location>
</feature>
<evidence type="ECO:0000313" key="13">
    <source>
        <dbReference type="Proteomes" id="UP000199412"/>
    </source>
</evidence>
<dbReference type="PROSITE" id="PS50110">
    <property type="entry name" value="RESPONSE_REGULATORY"/>
    <property type="match status" value="1"/>
</dbReference>
<dbReference type="CDD" id="cd00130">
    <property type="entry name" value="PAS"/>
    <property type="match status" value="2"/>
</dbReference>
<dbReference type="CDD" id="cd00075">
    <property type="entry name" value="HATPase"/>
    <property type="match status" value="1"/>
</dbReference>
<dbReference type="PANTHER" id="PTHR43047">
    <property type="entry name" value="TWO-COMPONENT HISTIDINE PROTEIN KINASE"/>
    <property type="match status" value="1"/>
</dbReference>
<dbReference type="CDD" id="cd00156">
    <property type="entry name" value="REC"/>
    <property type="match status" value="1"/>
</dbReference>
<dbReference type="RefSeq" id="WP_176793683.1">
    <property type="nucleotide sequence ID" value="NZ_FNAP01000009.1"/>
</dbReference>
<dbReference type="InterPro" id="IPR001610">
    <property type="entry name" value="PAC"/>
</dbReference>
<dbReference type="InterPro" id="IPR003661">
    <property type="entry name" value="HisK_dim/P_dom"/>
</dbReference>
<reference evidence="12 13" key="1">
    <citation type="submission" date="2016-10" db="EMBL/GenBank/DDBJ databases">
        <authorList>
            <person name="de Groot N.N."/>
        </authorList>
    </citation>
    <scope>NUCLEOTIDE SEQUENCE [LARGE SCALE GENOMIC DNA]</scope>
    <source>
        <strain evidence="12 13">ATCC 700224</strain>
    </source>
</reference>
<organism evidence="12 13">
    <name type="scientific">Rhodospira trueperi</name>
    <dbReference type="NCBI Taxonomy" id="69960"/>
    <lineage>
        <taxon>Bacteria</taxon>
        <taxon>Pseudomonadati</taxon>
        <taxon>Pseudomonadota</taxon>
        <taxon>Alphaproteobacteria</taxon>
        <taxon>Rhodospirillales</taxon>
        <taxon>Rhodospirillaceae</taxon>
        <taxon>Rhodospira</taxon>
    </lineage>
</organism>
<dbReference type="GO" id="GO:0000155">
    <property type="term" value="F:phosphorelay sensor kinase activity"/>
    <property type="evidence" value="ECO:0007669"/>
    <property type="project" value="InterPro"/>
</dbReference>
<dbReference type="InterPro" id="IPR005467">
    <property type="entry name" value="His_kinase_dom"/>
</dbReference>
<dbReference type="InterPro" id="IPR003594">
    <property type="entry name" value="HATPase_dom"/>
</dbReference>
<dbReference type="NCBIfam" id="TIGR00229">
    <property type="entry name" value="sensory_box"/>
    <property type="match status" value="2"/>
</dbReference>
<dbReference type="Pfam" id="PF00989">
    <property type="entry name" value="PAS"/>
    <property type="match status" value="3"/>
</dbReference>
<protein>
    <recommendedName>
        <fullName evidence="2">histidine kinase</fullName>
        <ecNumber evidence="2">2.7.13.3</ecNumber>
    </recommendedName>
</protein>
<dbReference type="SMART" id="SM00388">
    <property type="entry name" value="HisKA"/>
    <property type="match status" value="1"/>
</dbReference>
<comment type="catalytic activity">
    <reaction evidence="1">
        <text>ATP + protein L-histidine = ADP + protein N-phospho-L-histidine.</text>
        <dbReference type="EC" id="2.7.13.3"/>
    </reaction>
</comment>
<feature type="region of interest" description="Disordered" evidence="7">
    <location>
        <begin position="620"/>
        <end position="644"/>
    </location>
</feature>
<evidence type="ECO:0000259" key="11">
    <source>
        <dbReference type="PROSITE" id="PS50113"/>
    </source>
</evidence>
<dbReference type="InterPro" id="IPR013767">
    <property type="entry name" value="PAS_fold"/>
</dbReference>
<keyword evidence="4" id="KW-0808">Transferase</keyword>
<evidence type="ECO:0000259" key="9">
    <source>
        <dbReference type="PROSITE" id="PS50110"/>
    </source>
</evidence>
<accession>A0A1G7EEJ4</accession>
<name>A0A1G7EEJ4_9PROT</name>
<keyword evidence="13" id="KW-1185">Reference proteome</keyword>
<dbReference type="Gene3D" id="1.10.287.130">
    <property type="match status" value="1"/>
</dbReference>
<dbReference type="InterPro" id="IPR004358">
    <property type="entry name" value="Sig_transdc_His_kin-like_C"/>
</dbReference>
<evidence type="ECO:0000259" key="8">
    <source>
        <dbReference type="PROSITE" id="PS50109"/>
    </source>
</evidence>
<evidence type="ECO:0000256" key="5">
    <source>
        <dbReference type="ARBA" id="ARBA00022777"/>
    </source>
</evidence>
<feature type="domain" description="Histidine kinase" evidence="8">
    <location>
        <begin position="400"/>
        <end position="617"/>
    </location>
</feature>
<dbReference type="GO" id="GO:0009927">
    <property type="term" value="F:histidine phosphotransfer kinase activity"/>
    <property type="evidence" value="ECO:0007669"/>
    <property type="project" value="TreeGrafter"/>
</dbReference>
<evidence type="ECO:0000256" key="4">
    <source>
        <dbReference type="ARBA" id="ARBA00022679"/>
    </source>
</evidence>
<dbReference type="InterPro" id="IPR035965">
    <property type="entry name" value="PAS-like_dom_sf"/>
</dbReference>
<dbReference type="GO" id="GO:0005886">
    <property type="term" value="C:plasma membrane"/>
    <property type="evidence" value="ECO:0007669"/>
    <property type="project" value="TreeGrafter"/>
</dbReference>
<dbReference type="SUPFAM" id="SSF55874">
    <property type="entry name" value="ATPase domain of HSP90 chaperone/DNA topoisomerase II/histidine kinase"/>
    <property type="match status" value="1"/>
</dbReference>
<dbReference type="EMBL" id="FNAP01000009">
    <property type="protein sequence ID" value="SDE61896.1"/>
    <property type="molecule type" value="Genomic_DNA"/>
</dbReference>
<evidence type="ECO:0000256" key="3">
    <source>
        <dbReference type="ARBA" id="ARBA00022553"/>
    </source>
</evidence>
<dbReference type="GO" id="GO:0006355">
    <property type="term" value="P:regulation of DNA-templated transcription"/>
    <property type="evidence" value="ECO:0007669"/>
    <property type="project" value="InterPro"/>
</dbReference>
<keyword evidence="5" id="KW-0418">Kinase</keyword>
<feature type="domain" description="PAC" evidence="11">
    <location>
        <begin position="203"/>
        <end position="255"/>
    </location>
</feature>
<sequence>MAAVTLDRLWEMSPQAVFLLDDAGRILAANAAAADAREVDAPDALIGTDYFEPLAGNIAARRRARMEALLHATTDVGPSRVAERIPATDGGSRLVRCTIAAVDGPDPAVVAVFEDEEVFPEAAPADRRSENRFRNAFDRAPQGMALLDTEGRWRRVNRALLDMLGHPETDLIGRSLLSVTHVDDWARDIAWLDAALAGDTTPFDAEKRFLRADGTVIWAHVTRVMTRDPDGTPREIIGQFIDTSRRHEVEAALRASESRFREAFEAAPHGMAMCGLDGRFIEVNTALCRILNRDEATLTSLDVTAVSHPEDHNVYLEAARRLLTDDVRVFAGEMRFVRPDGTDLRGHVSVALARDGHGRPHHLIMHLQDITRQVEAEVGLHEAVATAEQALLAKTRFLAAASHDLRQPLQALNLFVSVLSGRETDPAKKDILAKVERSLEGLADLMNTLLDISKLEGGAILPDQRAFDIHPMIRRLAEEFTPMAADIGLTLRVVPPTATVFSDPALLEIILRNLIGNALKYTHHGGRVLLGARRLEGGQRLRLDIIDTGEGIPVDQRQLIFEDFHRVMPEPGVEGRSGLGLGLGIVNRVARLLGAAVAVDSTVGRGSRFSVTVPCQVPGAVPESGKRAPARRAQGASQEVGSDAAPVDRAGRGLLHLVVVDDEAAVRESLTLLLEGWGHRVSAFAGLSDLTEALLTDALTCPDVMLADFRLPSGRTGVEAVALARGHFRRAVPALLLTGDTESQRLRDASRGGLPVLRKPVRPDQLRLKLAEMIGALHRSDGSVTPESGPRS</sequence>
<dbReference type="Gene3D" id="3.30.450.20">
    <property type="entry name" value="PAS domain"/>
    <property type="match status" value="3"/>
</dbReference>
<dbReference type="InterPro" id="IPR001789">
    <property type="entry name" value="Sig_transdc_resp-reg_receiver"/>
</dbReference>
<evidence type="ECO:0000313" key="12">
    <source>
        <dbReference type="EMBL" id="SDE61896.1"/>
    </source>
</evidence>
<dbReference type="STRING" id="69960.SAMN05421720_10931"/>
<dbReference type="InterPro" id="IPR036097">
    <property type="entry name" value="HisK_dim/P_sf"/>
</dbReference>
<dbReference type="SUPFAM" id="SSF47384">
    <property type="entry name" value="Homodimeric domain of signal transducing histidine kinase"/>
    <property type="match status" value="1"/>
</dbReference>
<evidence type="ECO:0000256" key="1">
    <source>
        <dbReference type="ARBA" id="ARBA00000085"/>
    </source>
</evidence>
<dbReference type="PANTHER" id="PTHR43047:SF9">
    <property type="entry name" value="HISTIDINE KINASE"/>
    <property type="match status" value="1"/>
</dbReference>
<dbReference type="PROSITE" id="PS50112">
    <property type="entry name" value="PAS"/>
    <property type="match status" value="2"/>
</dbReference>
<dbReference type="CDD" id="cd00082">
    <property type="entry name" value="HisKA"/>
    <property type="match status" value="1"/>
</dbReference>
<dbReference type="Gene3D" id="3.40.50.2300">
    <property type="match status" value="1"/>
</dbReference>
<dbReference type="Pfam" id="PF00072">
    <property type="entry name" value="Response_reg"/>
    <property type="match status" value="1"/>
</dbReference>
<dbReference type="SMART" id="SM00448">
    <property type="entry name" value="REC"/>
    <property type="match status" value="1"/>
</dbReference>
<dbReference type="Gene3D" id="3.30.565.10">
    <property type="entry name" value="Histidine kinase-like ATPase, C-terminal domain"/>
    <property type="match status" value="1"/>
</dbReference>
<evidence type="ECO:0000256" key="2">
    <source>
        <dbReference type="ARBA" id="ARBA00012438"/>
    </source>
</evidence>
<dbReference type="InterPro" id="IPR000700">
    <property type="entry name" value="PAS-assoc_C"/>
</dbReference>
<dbReference type="SMART" id="SM00387">
    <property type="entry name" value="HATPase_c"/>
    <property type="match status" value="1"/>
</dbReference>
<feature type="modified residue" description="4-aspartylphosphate" evidence="6">
    <location>
        <position position="708"/>
    </location>
</feature>
<dbReference type="PROSITE" id="PS50113">
    <property type="entry name" value="PAC"/>
    <property type="match status" value="2"/>
</dbReference>
<dbReference type="Pfam" id="PF02518">
    <property type="entry name" value="HATPase_c"/>
    <property type="match status" value="1"/>
</dbReference>
<evidence type="ECO:0000256" key="6">
    <source>
        <dbReference type="PROSITE-ProRule" id="PRU00169"/>
    </source>
</evidence>
<feature type="domain" description="PAC" evidence="11">
    <location>
        <begin position="330"/>
        <end position="382"/>
    </location>
</feature>
<dbReference type="InterPro" id="IPR036890">
    <property type="entry name" value="HATPase_C_sf"/>
</dbReference>
<dbReference type="InterPro" id="IPR000014">
    <property type="entry name" value="PAS"/>
</dbReference>
<dbReference type="SUPFAM" id="SSF55785">
    <property type="entry name" value="PYP-like sensor domain (PAS domain)"/>
    <property type="match status" value="3"/>
</dbReference>